<keyword evidence="4 7" id="KW-0274">FAD</keyword>
<dbReference type="SUPFAM" id="SSF69000">
    <property type="entry name" value="FAD-dependent thiol oxidase"/>
    <property type="match status" value="1"/>
</dbReference>
<dbReference type="Proteomes" id="UP001189429">
    <property type="component" value="Unassembled WGS sequence"/>
</dbReference>
<evidence type="ECO:0000313" key="9">
    <source>
        <dbReference type="EMBL" id="CAK0896927.1"/>
    </source>
</evidence>
<gene>
    <name evidence="9" type="ORF">PCOR1329_LOCUS75255</name>
</gene>
<comment type="caution">
    <text evidence="9">The sequence shown here is derived from an EMBL/GenBank/DDBJ whole genome shotgun (WGS) entry which is preliminary data.</text>
</comment>
<evidence type="ECO:0000256" key="5">
    <source>
        <dbReference type="ARBA" id="ARBA00023002"/>
    </source>
</evidence>
<evidence type="ECO:0000256" key="4">
    <source>
        <dbReference type="ARBA" id="ARBA00022827"/>
    </source>
</evidence>
<dbReference type="PROSITE" id="PS51324">
    <property type="entry name" value="ERV_ALR"/>
    <property type="match status" value="1"/>
</dbReference>
<evidence type="ECO:0000256" key="2">
    <source>
        <dbReference type="ARBA" id="ARBA00022630"/>
    </source>
</evidence>
<evidence type="ECO:0000256" key="3">
    <source>
        <dbReference type="ARBA" id="ARBA00022729"/>
    </source>
</evidence>
<protein>
    <recommendedName>
        <fullName evidence="7">Sulfhydryl oxidase</fullName>
        <ecNumber evidence="7">1.8.3.2</ecNumber>
    </recommendedName>
</protein>
<evidence type="ECO:0000313" key="10">
    <source>
        <dbReference type="Proteomes" id="UP001189429"/>
    </source>
</evidence>
<dbReference type="InterPro" id="IPR017905">
    <property type="entry name" value="ERV/ALR_sulphydryl_oxidase"/>
</dbReference>
<evidence type="ECO:0000256" key="7">
    <source>
        <dbReference type="RuleBase" id="RU371123"/>
    </source>
</evidence>
<feature type="domain" description="ERV/ALR sulfhydryl oxidase" evidence="8">
    <location>
        <begin position="52"/>
        <end position="153"/>
    </location>
</feature>
<dbReference type="Gene3D" id="1.20.120.310">
    <property type="entry name" value="ERV/ALR sulfhydryl oxidase domain"/>
    <property type="match status" value="1"/>
</dbReference>
<dbReference type="InterPro" id="IPR039798">
    <property type="entry name" value="Sulfhydryl_oxidase"/>
</dbReference>
<dbReference type="EC" id="1.8.3.2" evidence="7"/>
<evidence type="ECO:0000256" key="1">
    <source>
        <dbReference type="ARBA" id="ARBA00001974"/>
    </source>
</evidence>
<sequence length="213" mass="23795">MLTDFNSLGRWDKDGVGTKIFKLDPDKLEKEWQLCGTNWADYSKGWSSCRGTWPGKRGFTCGLWSTFHSVAARSDDKSAAHDTEALRQAVLKFFDCDDCRHHFSTIAVKPKDTATKAAAQLWWWQAHNNVNMRVLGIEQRYQDGDPSFPKVQWPTQAQCPGCWLQASPGSLLSVSRRGAGAQATLATTDAPASGEAWVWNANEVTGFLERFYG</sequence>
<keyword evidence="2 7" id="KW-0285">Flavoprotein</keyword>
<name>A0ABN9XFM9_9DINO</name>
<dbReference type="PANTHER" id="PTHR22897:SF8">
    <property type="entry name" value="SULFHYDRYL OXIDASE"/>
    <property type="match status" value="1"/>
</dbReference>
<dbReference type="EMBL" id="CAUYUJ010020259">
    <property type="protein sequence ID" value="CAK0896927.1"/>
    <property type="molecule type" value="Genomic_DNA"/>
</dbReference>
<comment type="catalytic activity">
    <reaction evidence="7">
        <text>2 R'C(R)SH + O2 = R'C(R)S-S(R)CR' + H2O2</text>
        <dbReference type="Rhea" id="RHEA:17357"/>
        <dbReference type="ChEBI" id="CHEBI:15379"/>
        <dbReference type="ChEBI" id="CHEBI:16240"/>
        <dbReference type="ChEBI" id="CHEBI:16520"/>
        <dbReference type="ChEBI" id="CHEBI:17412"/>
        <dbReference type="EC" id="1.8.3.2"/>
    </reaction>
</comment>
<reference evidence="9" key="1">
    <citation type="submission" date="2023-10" db="EMBL/GenBank/DDBJ databases">
        <authorList>
            <person name="Chen Y."/>
            <person name="Shah S."/>
            <person name="Dougan E. K."/>
            <person name="Thang M."/>
            <person name="Chan C."/>
        </authorList>
    </citation>
    <scope>NUCLEOTIDE SEQUENCE [LARGE SCALE GENOMIC DNA]</scope>
</reference>
<proteinExistence type="predicted"/>
<keyword evidence="3" id="KW-0732">Signal</keyword>
<keyword evidence="6" id="KW-1015">Disulfide bond</keyword>
<dbReference type="Pfam" id="PF04777">
    <property type="entry name" value="Evr1_Alr"/>
    <property type="match status" value="1"/>
</dbReference>
<dbReference type="PANTHER" id="PTHR22897">
    <property type="entry name" value="QUIESCIN Q6-RELATED SULFHYDRYL OXIDASE"/>
    <property type="match status" value="1"/>
</dbReference>
<organism evidence="9 10">
    <name type="scientific">Prorocentrum cordatum</name>
    <dbReference type="NCBI Taxonomy" id="2364126"/>
    <lineage>
        <taxon>Eukaryota</taxon>
        <taxon>Sar</taxon>
        <taxon>Alveolata</taxon>
        <taxon>Dinophyceae</taxon>
        <taxon>Prorocentrales</taxon>
        <taxon>Prorocentraceae</taxon>
        <taxon>Prorocentrum</taxon>
    </lineage>
</organism>
<accession>A0ABN9XFM9</accession>
<evidence type="ECO:0000259" key="8">
    <source>
        <dbReference type="PROSITE" id="PS51324"/>
    </source>
</evidence>
<comment type="cofactor">
    <cofactor evidence="1 7">
        <name>FAD</name>
        <dbReference type="ChEBI" id="CHEBI:57692"/>
    </cofactor>
</comment>
<keyword evidence="5 7" id="KW-0560">Oxidoreductase</keyword>
<evidence type="ECO:0000256" key="6">
    <source>
        <dbReference type="ARBA" id="ARBA00023157"/>
    </source>
</evidence>
<dbReference type="InterPro" id="IPR036774">
    <property type="entry name" value="ERV/ALR_sulphydryl_oxid_sf"/>
</dbReference>
<keyword evidence="10" id="KW-1185">Reference proteome</keyword>